<evidence type="ECO:0000256" key="7">
    <source>
        <dbReference type="PROSITE-ProRule" id="PRU10141"/>
    </source>
</evidence>
<evidence type="ECO:0000256" key="1">
    <source>
        <dbReference type="ARBA" id="ARBA00001946"/>
    </source>
</evidence>
<evidence type="ECO:0000313" key="12">
    <source>
        <dbReference type="Proteomes" id="UP000274756"/>
    </source>
</evidence>
<keyword evidence="3" id="KW-0808">Transferase</keyword>
<keyword evidence="4 7" id="KW-0547">Nucleotide-binding</keyword>
<gene>
    <name evidence="10" type="ORF">DME_LOCUS9371</name>
</gene>
<keyword evidence="5" id="KW-0418">Kinase</keyword>
<proteinExistence type="inferred from homology"/>
<dbReference type="SMART" id="SM00220">
    <property type="entry name" value="S_TKc"/>
    <property type="match status" value="1"/>
</dbReference>
<dbReference type="GO" id="GO:0035556">
    <property type="term" value="P:intracellular signal transduction"/>
    <property type="evidence" value="ECO:0007669"/>
    <property type="project" value="TreeGrafter"/>
</dbReference>
<dbReference type="PROSITE" id="PS50011">
    <property type="entry name" value="PROTEIN_KINASE_DOM"/>
    <property type="match status" value="1"/>
</dbReference>
<reference evidence="13" key="1">
    <citation type="submission" date="2016-04" db="UniProtKB">
        <authorList>
            <consortium name="WormBaseParasite"/>
        </authorList>
    </citation>
    <scope>IDENTIFICATION</scope>
</reference>
<name>A0A158Q4V7_DRAME</name>
<dbReference type="GO" id="GO:0005634">
    <property type="term" value="C:nucleus"/>
    <property type="evidence" value="ECO:0007669"/>
    <property type="project" value="TreeGrafter"/>
</dbReference>
<dbReference type="PROSITE" id="PS00108">
    <property type="entry name" value="PROTEIN_KINASE_ST"/>
    <property type="match status" value="1"/>
</dbReference>
<dbReference type="InterPro" id="IPR017441">
    <property type="entry name" value="Protein_kinase_ATP_BS"/>
</dbReference>
<dbReference type="InterPro" id="IPR011009">
    <property type="entry name" value="Kinase-like_dom_sf"/>
</dbReference>
<sequence>MVFYTSLTDCSSSSNDGRIFVDESDYRTVEDEPVPFEIKDVVRIRAEEKFAKYYECLEELGEGKFGKVYLCREKHTGFELAAKRIKIRRDADRAKVEREVAIMTQMRHPRIAQIYDAFATPENDIVLVMEVVKGGELFDRVVDENYILTELAVVMIMCQLCEAVGYIHSKNIVHLDIKPENIMCVSKTGNRIKLIDFGLAQYYDGSSNLLFMAGTPEFVAPEVIKYEPIDFYTDMWSIGVLTYILLSGISPFLGDTLGETYCAVERGQWEFDEEAFEGISDAAKDFIAKLLIIDQT</sequence>
<dbReference type="PROSITE" id="PS00107">
    <property type="entry name" value="PROTEIN_KINASE_ATP"/>
    <property type="match status" value="1"/>
</dbReference>
<keyword evidence="12" id="KW-1185">Reference proteome</keyword>
<dbReference type="Proteomes" id="UP000038040">
    <property type="component" value="Unplaced"/>
</dbReference>
<evidence type="ECO:0000259" key="9">
    <source>
        <dbReference type="PROSITE" id="PS50011"/>
    </source>
</evidence>
<evidence type="ECO:0000313" key="11">
    <source>
        <dbReference type="Proteomes" id="UP000038040"/>
    </source>
</evidence>
<reference evidence="10 12" key="2">
    <citation type="submission" date="2018-11" db="EMBL/GenBank/DDBJ databases">
        <authorList>
            <consortium name="Pathogen Informatics"/>
        </authorList>
    </citation>
    <scope>NUCLEOTIDE SEQUENCE [LARGE SCALE GENOMIC DNA]</scope>
</reference>
<feature type="domain" description="Protein kinase" evidence="9">
    <location>
        <begin position="54"/>
        <end position="296"/>
    </location>
</feature>
<feature type="binding site" evidence="7">
    <location>
        <position position="83"/>
    </location>
    <ligand>
        <name>ATP</name>
        <dbReference type="ChEBI" id="CHEBI:30616"/>
    </ligand>
</feature>
<dbReference type="GO" id="GO:0004674">
    <property type="term" value="F:protein serine/threonine kinase activity"/>
    <property type="evidence" value="ECO:0007669"/>
    <property type="project" value="UniProtKB-KW"/>
</dbReference>
<comment type="cofactor">
    <cofactor evidence="1">
        <name>Mg(2+)</name>
        <dbReference type="ChEBI" id="CHEBI:18420"/>
    </cofactor>
</comment>
<dbReference type="WBParaSite" id="DME_0000584701-mRNA-1">
    <property type="protein sequence ID" value="DME_0000584701-mRNA-1"/>
    <property type="gene ID" value="DME_0000584701"/>
</dbReference>
<dbReference type="FunFam" id="1.10.510.10:FF:000571">
    <property type="entry name" value="Maternal embryonic leucine zipper kinase"/>
    <property type="match status" value="1"/>
</dbReference>
<dbReference type="GO" id="GO:0005524">
    <property type="term" value="F:ATP binding"/>
    <property type="evidence" value="ECO:0007669"/>
    <property type="project" value="UniProtKB-UniRule"/>
</dbReference>
<dbReference type="Gene3D" id="3.30.200.20">
    <property type="entry name" value="Phosphorylase Kinase, domain 1"/>
    <property type="match status" value="1"/>
</dbReference>
<evidence type="ECO:0000256" key="5">
    <source>
        <dbReference type="ARBA" id="ARBA00022777"/>
    </source>
</evidence>
<comment type="similarity">
    <text evidence="8">Belongs to the protein kinase superfamily.</text>
</comment>
<dbReference type="Pfam" id="PF00069">
    <property type="entry name" value="Pkinase"/>
    <property type="match status" value="1"/>
</dbReference>
<evidence type="ECO:0000256" key="8">
    <source>
        <dbReference type="RuleBase" id="RU000304"/>
    </source>
</evidence>
<evidence type="ECO:0000313" key="13">
    <source>
        <dbReference type="WBParaSite" id="DME_0000584701-mRNA-1"/>
    </source>
</evidence>
<keyword evidence="2 8" id="KW-0723">Serine/threonine-protein kinase</keyword>
<dbReference type="AlphaFoldDB" id="A0A158Q4V7"/>
<dbReference type="Proteomes" id="UP000274756">
    <property type="component" value="Unassembled WGS sequence"/>
</dbReference>
<dbReference type="InterPro" id="IPR008271">
    <property type="entry name" value="Ser/Thr_kinase_AS"/>
</dbReference>
<evidence type="ECO:0000256" key="4">
    <source>
        <dbReference type="ARBA" id="ARBA00022741"/>
    </source>
</evidence>
<dbReference type="EMBL" id="UYYG01001181">
    <property type="protein sequence ID" value="VDN59398.1"/>
    <property type="molecule type" value="Genomic_DNA"/>
</dbReference>
<evidence type="ECO:0000256" key="6">
    <source>
        <dbReference type="ARBA" id="ARBA00022840"/>
    </source>
</evidence>
<dbReference type="OrthoDB" id="10260894at2759"/>
<dbReference type="InterPro" id="IPR000719">
    <property type="entry name" value="Prot_kinase_dom"/>
</dbReference>
<dbReference type="SUPFAM" id="SSF56112">
    <property type="entry name" value="Protein kinase-like (PK-like)"/>
    <property type="match status" value="1"/>
</dbReference>
<dbReference type="PANTHER" id="PTHR24342:SF20">
    <property type="entry name" value="MYOSIN LIGHT CHAIN KINASE, SMOOTH MUSCLE"/>
    <property type="match status" value="1"/>
</dbReference>
<dbReference type="Gene3D" id="1.10.510.10">
    <property type="entry name" value="Transferase(Phosphotransferase) domain 1"/>
    <property type="match status" value="1"/>
</dbReference>
<evidence type="ECO:0000313" key="10">
    <source>
        <dbReference type="EMBL" id="VDN59398.1"/>
    </source>
</evidence>
<dbReference type="GO" id="GO:0043065">
    <property type="term" value="P:positive regulation of apoptotic process"/>
    <property type="evidence" value="ECO:0007669"/>
    <property type="project" value="TreeGrafter"/>
</dbReference>
<organism evidence="11 13">
    <name type="scientific">Dracunculus medinensis</name>
    <name type="common">Guinea worm</name>
    <dbReference type="NCBI Taxonomy" id="318479"/>
    <lineage>
        <taxon>Eukaryota</taxon>
        <taxon>Metazoa</taxon>
        <taxon>Ecdysozoa</taxon>
        <taxon>Nematoda</taxon>
        <taxon>Chromadorea</taxon>
        <taxon>Rhabditida</taxon>
        <taxon>Spirurina</taxon>
        <taxon>Dracunculoidea</taxon>
        <taxon>Dracunculidae</taxon>
        <taxon>Dracunculus</taxon>
    </lineage>
</organism>
<evidence type="ECO:0000256" key="2">
    <source>
        <dbReference type="ARBA" id="ARBA00022527"/>
    </source>
</evidence>
<keyword evidence="6 7" id="KW-0067">ATP-binding</keyword>
<dbReference type="FunFam" id="3.30.200.20:FF:000042">
    <property type="entry name" value="Aurora kinase A"/>
    <property type="match status" value="1"/>
</dbReference>
<protein>
    <submittedName>
        <fullName evidence="13">Protein kinase domain-containing protein</fullName>
    </submittedName>
</protein>
<dbReference type="STRING" id="318479.A0A158Q4V7"/>
<evidence type="ECO:0000256" key="3">
    <source>
        <dbReference type="ARBA" id="ARBA00022679"/>
    </source>
</evidence>
<accession>A0A158Q4V7</accession>
<dbReference type="PANTHER" id="PTHR24342">
    <property type="entry name" value="SERINE/THREONINE-PROTEIN KINASE 17"/>
    <property type="match status" value="1"/>
</dbReference>